<protein>
    <submittedName>
        <fullName evidence="6">Methyl-accepting chemotaxis protein</fullName>
    </submittedName>
</protein>
<evidence type="ECO:0000256" key="3">
    <source>
        <dbReference type="ARBA" id="ARBA00023136"/>
    </source>
</evidence>
<name>A0ABC9VFW1_9BACL</name>
<dbReference type="Pfam" id="PF00672">
    <property type="entry name" value="HAMP"/>
    <property type="match status" value="1"/>
</dbReference>
<evidence type="ECO:0000256" key="2">
    <source>
        <dbReference type="ARBA" id="ARBA00022475"/>
    </source>
</evidence>
<keyword evidence="4" id="KW-1133">Transmembrane helix</keyword>
<evidence type="ECO:0000313" key="7">
    <source>
        <dbReference type="Proteomes" id="UP000023566"/>
    </source>
</evidence>
<evidence type="ECO:0000259" key="5">
    <source>
        <dbReference type="PROSITE" id="PS50885"/>
    </source>
</evidence>
<comment type="subcellular location">
    <subcellularLocation>
        <location evidence="1">Cell membrane</location>
    </subcellularLocation>
</comment>
<dbReference type="AlphaFoldDB" id="A0ABC9VFW1"/>
<reference evidence="6 7" key="1">
    <citation type="journal article" date="2014" name="Appl. Microbiol. Biotechnol.">
        <title>Transformable facultative thermophile Geobacillus stearothermophilus NUB3621 as a host strain for metabolic engineering.</title>
        <authorList>
            <person name="Blanchard K."/>
            <person name="Robic S."/>
            <person name="Matsumura I."/>
        </authorList>
    </citation>
    <scope>NUCLEOTIDE SEQUENCE [LARGE SCALE GENOMIC DNA]</scope>
    <source>
        <strain evidence="6 7">NUB3621</strain>
    </source>
</reference>
<dbReference type="GO" id="GO:0005886">
    <property type="term" value="C:plasma membrane"/>
    <property type="evidence" value="ECO:0007669"/>
    <property type="project" value="UniProtKB-SubCell"/>
</dbReference>
<dbReference type="PROSITE" id="PS50885">
    <property type="entry name" value="HAMP"/>
    <property type="match status" value="1"/>
</dbReference>
<keyword evidence="7" id="KW-1185">Reference proteome</keyword>
<accession>A0ABC9VFW1</accession>
<keyword evidence="3 4" id="KW-0472">Membrane</keyword>
<keyword evidence="2" id="KW-1003">Cell membrane</keyword>
<dbReference type="EMBL" id="AOTZ01000004">
    <property type="protein sequence ID" value="EZP77396.1"/>
    <property type="molecule type" value="Genomic_DNA"/>
</dbReference>
<evidence type="ECO:0000313" key="6">
    <source>
        <dbReference type="EMBL" id="EZP77396.1"/>
    </source>
</evidence>
<gene>
    <name evidence="6" type="ORF">H839_07164</name>
</gene>
<evidence type="ECO:0000256" key="1">
    <source>
        <dbReference type="ARBA" id="ARBA00004236"/>
    </source>
</evidence>
<keyword evidence="4" id="KW-0812">Transmembrane</keyword>
<dbReference type="Proteomes" id="UP000023566">
    <property type="component" value="Chromosome"/>
</dbReference>
<proteinExistence type="predicted"/>
<dbReference type="CDD" id="cd06225">
    <property type="entry name" value="HAMP"/>
    <property type="match status" value="1"/>
</dbReference>
<dbReference type="RefSeq" id="WP_043904516.1">
    <property type="nucleotide sequence ID" value="NZ_CM002692.1"/>
</dbReference>
<dbReference type="InterPro" id="IPR003660">
    <property type="entry name" value="HAMP_dom"/>
</dbReference>
<evidence type="ECO:0000256" key="4">
    <source>
        <dbReference type="SAM" id="Phobius"/>
    </source>
</evidence>
<comment type="caution">
    <text evidence="6">The sequence shown here is derived from an EMBL/GenBank/DDBJ whole genome shotgun (WGS) entry which is preliminary data.</text>
</comment>
<sequence length="212" mass="24706">MTEEERFSTITITKKMPIHPPPMLRLEVRIFSTKKIKGGFFYCEYFISTWTISFKSTSIWKEISFIIPHLCVSNIINTQLLTADEITIDTKSFYEATSPAREKMFAAAGQMVQLLEMRIAEKYEQLNVVKWETIVVIITVSLAVLYLFAAFYRSVHQHVTFIEERTLQTAKGDLMVQLHIHTKDEFARIAHSFNSLIHLFRTIIRPVEQLQL</sequence>
<feature type="domain" description="HAMP" evidence="5">
    <location>
        <begin position="153"/>
        <end position="205"/>
    </location>
</feature>
<feature type="transmembrane region" description="Helical" evidence="4">
    <location>
        <begin position="131"/>
        <end position="152"/>
    </location>
</feature>
<dbReference type="Gene3D" id="6.10.340.10">
    <property type="match status" value="1"/>
</dbReference>
<organism evidence="6 7">
    <name type="scientific">Parageobacillus genomosp. 1</name>
    <dbReference type="NCBI Taxonomy" id="1295642"/>
    <lineage>
        <taxon>Bacteria</taxon>
        <taxon>Bacillati</taxon>
        <taxon>Bacillota</taxon>
        <taxon>Bacilli</taxon>
        <taxon>Bacillales</taxon>
        <taxon>Anoxybacillaceae</taxon>
        <taxon>Parageobacillus</taxon>
    </lineage>
</organism>